<reference evidence="1" key="1">
    <citation type="journal article" date="2014" name="Int. J. Syst. Evol. Microbiol.">
        <title>Complete genome sequence of Corynebacterium casei LMG S-19264T (=DSM 44701T), isolated from a smear-ripened cheese.</title>
        <authorList>
            <consortium name="US DOE Joint Genome Institute (JGI-PGF)"/>
            <person name="Walter F."/>
            <person name="Albersmeier A."/>
            <person name="Kalinowski J."/>
            <person name="Ruckert C."/>
        </authorList>
    </citation>
    <scope>NUCLEOTIDE SEQUENCE</scope>
    <source>
        <strain evidence="1">CGMCC 1.12187</strain>
    </source>
</reference>
<accession>A0A917H5U3</accession>
<gene>
    <name evidence="1" type="ORF">GCM10011374_36750</name>
</gene>
<dbReference type="AlphaFoldDB" id="A0A917H5U3"/>
<sequence length="121" mass="12759">MDHKLSVLVQVDLHAQYVHLVITGCVTEANQHALHPVIARARTLIPPVTVTVDLTGAAHVEAAAVELLRAAIDQDHTLAGAGPVEVLVPARLPGHAPVPHHGNTLMGRTRTRAASPVLRVA</sequence>
<dbReference type="EMBL" id="BMEQ01000032">
    <property type="protein sequence ID" value="GGG68967.1"/>
    <property type="molecule type" value="Genomic_DNA"/>
</dbReference>
<evidence type="ECO:0000313" key="2">
    <source>
        <dbReference type="Proteomes" id="UP000638848"/>
    </source>
</evidence>
<organism evidence="1 2">
    <name type="scientific">Kocuria dechangensis</name>
    <dbReference type="NCBI Taxonomy" id="1176249"/>
    <lineage>
        <taxon>Bacteria</taxon>
        <taxon>Bacillati</taxon>
        <taxon>Actinomycetota</taxon>
        <taxon>Actinomycetes</taxon>
        <taxon>Micrococcales</taxon>
        <taxon>Micrococcaceae</taxon>
        <taxon>Kocuria</taxon>
    </lineage>
</organism>
<proteinExistence type="predicted"/>
<name>A0A917H5U3_9MICC</name>
<reference evidence="1" key="2">
    <citation type="submission" date="2020-09" db="EMBL/GenBank/DDBJ databases">
        <authorList>
            <person name="Sun Q."/>
            <person name="Zhou Y."/>
        </authorList>
    </citation>
    <scope>NUCLEOTIDE SEQUENCE</scope>
    <source>
        <strain evidence="1">CGMCC 1.12187</strain>
    </source>
</reference>
<protein>
    <recommendedName>
        <fullName evidence="3">STAS domain-containing protein</fullName>
    </recommendedName>
</protein>
<evidence type="ECO:0008006" key="3">
    <source>
        <dbReference type="Google" id="ProtNLM"/>
    </source>
</evidence>
<dbReference type="PROSITE" id="PS51257">
    <property type="entry name" value="PROKAR_LIPOPROTEIN"/>
    <property type="match status" value="1"/>
</dbReference>
<keyword evidence="2" id="KW-1185">Reference proteome</keyword>
<comment type="caution">
    <text evidence="1">The sequence shown here is derived from an EMBL/GenBank/DDBJ whole genome shotgun (WGS) entry which is preliminary data.</text>
</comment>
<dbReference type="RefSeq" id="WP_188539868.1">
    <property type="nucleotide sequence ID" value="NZ_BMEQ01000032.1"/>
</dbReference>
<dbReference type="Proteomes" id="UP000638848">
    <property type="component" value="Unassembled WGS sequence"/>
</dbReference>
<evidence type="ECO:0000313" key="1">
    <source>
        <dbReference type="EMBL" id="GGG68967.1"/>
    </source>
</evidence>